<dbReference type="EMBL" id="CP002547">
    <property type="protein sequence ID" value="ADY56897.1"/>
    <property type="molecule type" value="Genomic_DNA"/>
</dbReference>
<dbReference type="OrthoDB" id="2059848at2"/>
<dbReference type="KEGG" id="sgy:Sgly_2965"/>
<accession>F0SWQ7</accession>
<dbReference type="STRING" id="645991.Sgly_0539"/>
<dbReference type="EMBL" id="CP002547">
    <property type="protein sequence ID" value="ADY54904.1"/>
    <property type="molecule type" value="Genomic_DNA"/>
</dbReference>
<dbReference type="Proteomes" id="UP000007488">
    <property type="component" value="Chromosome"/>
</dbReference>
<dbReference type="eggNOG" id="ENOG5032RYD">
    <property type="taxonomic scope" value="Bacteria"/>
</dbReference>
<sequence length="136" mass="13758">MALTAGRNTPELAEGGRIVVLPVAAGAVIYDGGLVVLDASGNAKAAVKAEGLTAAGRAEEYVDNTGGAAGDKTVKVRRGVFVWDNTTVAANKIKAEHVLKDCYIVDDCTVTALATGSSRAGKVIAVTDDGVAVETL</sequence>
<evidence type="ECO:0000313" key="2">
    <source>
        <dbReference type="EMBL" id="ADY56897.1"/>
    </source>
</evidence>
<evidence type="ECO:0000313" key="5">
    <source>
        <dbReference type="Proteomes" id="UP000007488"/>
    </source>
</evidence>
<reference evidence="2 5" key="1">
    <citation type="journal article" date="2011" name="Stand. Genomic Sci.">
        <title>Complete genome sequence of Syntrophobotulus glycolicus type strain (FlGlyR).</title>
        <authorList>
            <person name="Han C."/>
            <person name="Mwirichia R."/>
            <person name="Chertkov O."/>
            <person name="Held B."/>
            <person name="Lapidus A."/>
            <person name="Nolan M."/>
            <person name="Lucas S."/>
            <person name="Hammon N."/>
            <person name="Deshpande S."/>
            <person name="Cheng J.F."/>
            <person name="Tapia R."/>
            <person name="Goodwin L."/>
            <person name="Pitluck S."/>
            <person name="Huntemann M."/>
            <person name="Liolios K."/>
            <person name="Ivanova N."/>
            <person name="Pagani I."/>
            <person name="Mavromatis K."/>
            <person name="Ovchinikova G."/>
            <person name="Pati A."/>
            <person name="Chen A."/>
            <person name="Palaniappan K."/>
            <person name="Land M."/>
            <person name="Hauser L."/>
            <person name="Brambilla E.M."/>
            <person name="Rohde M."/>
            <person name="Spring S."/>
            <person name="Sikorski J."/>
            <person name="Goker M."/>
            <person name="Woyke T."/>
            <person name="Bristow J."/>
            <person name="Eisen J.A."/>
            <person name="Markowitz V."/>
            <person name="Hugenholtz P."/>
            <person name="Kyrpides N.C."/>
            <person name="Klenk H.P."/>
            <person name="Detter J.C."/>
        </authorList>
    </citation>
    <scope>NUCLEOTIDE SEQUENCE [LARGE SCALE GENOMIC DNA]</scope>
    <source>
        <strain evidence="2">DSM 8271</strain>
        <strain evidence="5">DSM 8271 / FlGlyR</strain>
    </source>
</reference>
<dbReference type="EMBL" id="CP002547">
    <property type="protein sequence ID" value="ADY57234.1"/>
    <property type="molecule type" value="Genomic_DNA"/>
</dbReference>
<dbReference type="KEGG" id="sgy:Sgly_3140"/>
<gene>
    <name evidence="1" type="ordered locus">Sgly_0539</name>
    <name evidence="2" type="ordered locus">Sgly_2618</name>
    <name evidence="3" type="ordered locus">Sgly_2965</name>
    <name evidence="4" type="ordered locus">Sgly_3140</name>
</gene>
<name>F0SWQ7_SYNGF</name>
<keyword evidence="5" id="KW-1185">Reference proteome</keyword>
<proteinExistence type="predicted"/>
<dbReference type="EMBL" id="CP002547">
    <property type="protein sequence ID" value="ADY57406.1"/>
    <property type="molecule type" value="Genomic_DNA"/>
</dbReference>
<dbReference type="KEGG" id="sgy:Sgly_0539"/>
<evidence type="ECO:0000313" key="4">
    <source>
        <dbReference type="EMBL" id="ADY57406.1"/>
    </source>
</evidence>
<organism evidence="2 5">
    <name type="scientific">Syntrophobotulus glycolicus (strain DSM 8271 / FlGlyR)</name>
    <dbReference type="NCBI Taxonomy" id="645991"/>
    <lineage>
        <taxon>Bacteria</taxon>
        <taxon>Bacillati</taxon>
        <taxon>Bacillota</taxon>
        <taxon>Clostridia</taxon>
        <taxon>Eubacteriales</taxon>
        <taxon>Desulfitobacteriaceae</taxon>
        <taxon>Syntrophobotulus</taxon>
    </lineage>
</organism>
<dbReference type="AlphaFoldDB" id="F0SWQ7"/>
<reference evidence="5" key="2">
    <citation type="submission" date="2011-02" db="EMBL/GenBank/DDBJ databases">
        <title>The complete genome of Syntrophobotulus glycolicus DSM 8271.</title>
        <authorList>
            <person name="Lucas S."/>
            <person name="Copeland A."/>
            <person name="Lapidus A."/>
            <person name="Bruce D."/>
            <person name="Goodwin L."/>
            <person name="Pitluck S."/>
            <person name="Kyrpides N."/>
            <person name="Mavromatis K."/>
            <person name="Pagani I."/>
            <person name="Ivanova N."/>
            <person name="Mikhailova N."/>
            <person name="Chertkov O."/>
            <person name="Held B."/>
            <person name="Detter J.C."/>
            <person name="Tapia R."/>
            <person name="Han C."/>
            <person name="Land M."/>
            <person name="Hauser L."/>
            <person name="Markowitz V."/>
            <person name="Cheng J.-F."/>
            <person name="Hugenholtz P."/>
            <person name="Woyke T."/>
            <person name="Wu D."/>
            <person name="Spring S."/>
            <person name="Schroeder M."/>
            <person name="Brambilla E."/>
            <person name="Klenk H.-P."/>
            <person name="Eisen J.A."/>
        </authorList>
    </citation>
    <scope>NUCLEOTIDE SEQUENCE [LARGE SCALE GENOMIC DNA]</scope>
    <source>
        <strain evidence="5">DSM 8271 / FlGlyR</strain>
    </source>
</reference>
<evidence type="ECO:0000313" key="1">
    <source>
        <dbReference type="EMBL" id="ADY54904.1"/>
    </source>
</evidence>
<protein>
    <submittedName>
        <fullName evidence="2">Uncharacterized protein</fullName>
    </submittedName>
</protein>
<dbReference type="RefSeq" id="WP_013623775.1">
    <property type="nucleotide sequence ID" value="NC_015172.1"/>
</dbReference>
<dbReference type="HOGENOM" id="CLU_150547_1_0_9"/>
<evidence type="ECO:0000313" key="3">
    <source>
        <dbReference type="EMBL" id="ADY57234.1"/>
    </source>
</evidence>
<dbReference type="KEGG" id="sgy:Sgly_2618"/>